<feature type="binding site" evidence="1">
    <location>
        <position position="74"/>
    </location>
    <ligand>
        <name>Ni(2+)</name>
        <dbReference type="ChEBI" id="CHEBI:49786"/>
    </ligand>
</feature>
<feature type="domain" description="Helix-turn-helix type 11" evidence="3">
    <location>
        <begin position="6"/>
        <end position="59"/>
    </location>
</feature>
<dbReference type="InterPro" id="IPR035922">
    <property type="entry name" value="3H_dom_sf"/>
</dbReference>
<organism evidence="4 5">
    <name type="scientific">Mordavella massiliensis</name>
    <dbReference type="NCBI Taxonomy" id="1871024"/>
    <lineage>
        <taxon>Bacteria</taxon>
        <taxon>Bacillati</taxon>
        <taxon>Bacillota</taxon>
        <taxon>Clostridia</taxon>
        <taxon>Eubacteriales</taxon>
        <taxon>Clostridiaceae</taxon>
        <taxon>Mordavella</taxon>
    </lineage>
</organism>
<feature type="domain" description="3H" evidence="2">
    <location>
        <begin position="71"/>
        <end position="166"/>
    </location>
</feature>
<evidence type="ECO:0000313" key="5">
    <source>
        <dbReference type="Proteomes" id="UP000705508"/>
    </source>
</evidence>
<dbReference type="InterPro" id="IPR036390">
    <property type="entry name" value="WH_DNA-bd_sf"/>
</dbReference>
<dbReference type="AlphaFoldDB" id="A0A939BGD0"/>
<dbReference type="EMBL" id="JACJKS010000004">
    <property type="protein sequence ID" value="MBM6947784.1"/>
    <property type="molecule type" value="Genomic_DNA"/>
</dbReference>
<dbReference type="Gene3D" id="3.30.1340.20">
    <property type="entry name" value="3H domain"/>
    <property type="match status" value="1"/>
</dbReference>
<dbReference type="PANTHER" id="PTHR40068:SF1">
    <property type="entry name" value="TRANSCRIPTION REPRESSOR NIAR-RELATED"/>
    <property type="match status" value="1"/>
</dbReference>
<gene>
    <name evidence="4" type="ORF">H6A20_03770</name>
</gene>
<dbReference type="InterPro" id="IPR004173">
    <property type="entry name" value="3H_domain"/>
</dbReference>
<dbReference type="SUPFAM" id="SSF46785">
    <property type="entry name" value="Winged helix' DNA-binding domain"/>
    <property type="match status" value="1"/>
</dbReference>
<evidence type="ECO:0000313" key="4">
    <source>
        <dbReference type="EMBL" id="MBM6947784.1"/>
    </source>
</evidence>
<keyword evidence="1" id="KW-0533">Nickel</keyword>
<evidence type="ECO:0000259" key="3">
    <source>
        <dbReference type="Pfam" id="PF08279"/>
    </source>
</evidence>
<name>A0A939BGD0_9CLOT</name>
<reference evidence="4" key="1">
    <citation type="submission" date="2020-08" db="EMBL/GenBank/DDBJ databases">
        <authorList>
            <person name="Cejkova D."/>
            <person name="Kubasova T."/>
            <person name="Jahodarova E."/>
            <person name="Rychlik I."/>
        </authorList>
    </citation>
    <scope>NUCLEOTIDE SEQUENCE</scope>
    <source>
        <strain evidence="4">An582</strain>
    </source>
</reference>
<accession>A0A939BGD0</accession>
<protein>
    <submittedName>
        <fullName evidence="4">Transcription repressor NadR</fullName>
    </submittedName>
</protein>
<evidence type="ECO:0000259" key="2">
    <source>
        <dbReference type="Pfam" id="PF02829"/>
    </source>
</evidence>
<dbReference type="RefSeq" id="WP_204905837.1">
    <property type="nucleotide sequence ID" value="NZ_JACJKS010000004.1"/>
</dbReference>
<dbReference type="GO" id="GO:0046872">
    <property type="term" value="F:metal ion binding"/>
    <property type="evidence" value="ECO:0007669"/>
    <property type="project" value="UniProtKB-KW"/>
</dbReference>
<dbReference type="PIRSF" id="PIRSF037847">
    <property type="entry name" value="NiaR"/>
    <property type="match status" value="1"/>
</dbReference>
<dbReference type="InterPro" id="IPR036388">
    <property type="entry name" value="WH-like_DNA-bd_sf"/>
</dbReference>
<feature type="binding site" evidence="1">
    <location>
        <position position="143"/>
    </location>
    <ligand>
        <name>Ni(2+)</name>
        <dbReference type="ChEBI" id="CHEBI:49786"/>
    </ligand>
</feature>
<dbReference type="PANTHER" id="PTHR40068">
    <property type="entry name" value="TRANSCRIPTION REPRESSOR NIAR-RELATED"/>
    <property type="match status" value="1"/>
</dbReference>
<dbReference type="InterPro" id="IPR026043">
    <property type="entry name" value="NadR"/>
</dbReference>
<dbReference type="SUPFAM" id="SSF75500">
    <property type="entry name" value="Putative transcriptional regulator TM1602, C-terminal domain"/>
    <property type="match status" value="1"/>
</dbReference>
<dbReference type="Pfam" id="PF02829">
    <property type="entry name" value="3H"/>
    <property type="match status" value="1"/>
</dbReference>
<evidence type="ECO:0000256" key="1">
    <source>
        <dbReference type="PIRSR" id="PIRSR037847-1"/>
    </source>
</evidence>
<comment type="caution">
    <text evidence="4">The sequence shown here is derived from an EMBL/GenBank/DDBJ whole genome shotgun (WGS) entry which is preliminary data.</text>
</comment>
<sequence>MDGSKRREEILDRIQRSSAPVPAKDLAALFQVSRQVIVQDIALIRAAGYGVIATNRGYILSSPASAGRVFKVQHTDEQLEDELCAIVDLGGTVENVMVSHRVYGRLEAELHISSRRQVAEFLKDIRSGKSSPLKNITSGYHYHRVTADSEKTLDLIGEELKKRGYLAGPKEGEEEAYGEAEHALLHGAGREIPDAPQDR</sequence>
<dbReference type="InterPro" id="IPR013196">
    <property type="entry name" value="HTH_11"/>
</dbReference>
<dbReference type="Proteomes" id="UP000705508">
    <property type="component" value="Unassembled WGS sequence"/>
</dbReference>
<feature type="binding site" evidence="1">
    <location>
        <position position="141"/>
    </location>
    <ligand>
        <name>Ni(2+)</name>
        <dbReference type="ChEBI" id="CHEBI:49786"/>
    </ligand>
</feature>
<dbReference type="Pfam" id="PF08279">
    <property type="entry name" value="HTH_11"/>
    <property type="match status" value="1"/>
</dbReference>
<keyword evidence="1" id="KW-0479">Metal-binding</keyword>
<proteinExistence type="predicted"/>
<feature type="binding site" evidence="1">
    <location>
        <position position="82"/>
    </location>
    <ligand>
        <name>Ni(2+)</name>
        <dbReference type="ChEBI" id="CHEBI:49786"/>
    </ligand>
</feature>
<dbReference type="Gene3D" id="1.10.10.10">
    <property type="entry name" value="Winged helix-like DNA-binding domain superfamily/Winged helix DNA-binding domain"/>
    <property type="match status" value="1"/>
</dbReference>
<reference evidence="4" key="2">
    <citation type="journal article" date="2021" name="Sci. Rep.">
        <title>The distribution of antibiotic resistance genes in chicken gut microbiota commensals.</title>
        <authorList>
            <person name="Juricova H."/>
            <person name="Matiasovicova J."/>
            <person name="Kubasova T."/>
            <person name="Cejkova D."/>
            <person name="Rychlik I."/>
        </authorList>
    </citation>
    <scope>NUCLEOTIDE SEQUENCE</scope>
    <source>
        <strain evidence="4">An582</strain>
    </source>
</reference>